<dbReference type="KEGG" id="ock:EXM22_13385"/>
<evidence type="ECO:0000313" key="4">
    <source>
        <dbReference type="EMBL" id="QEN08936.1"/>
    </source>
</evidence>
<evidence type="ECO:0000256" key="1">
    <source>
        <dbReference type="ARBA" id="ARBA00022630"/>
    </source>
</evidence>
<keyword evidence="2" id="KW-0288">FMN</keyword>
<dbReference type="OrthoDB" id="9790975at2"/>
<name>A0A5C1QQU1_9SPIO</name>
<dbReference type="InterPro" id="IPR005025">
    <property type="entry name" value="FMN_Rdtase-like_dom"/>
</dbReference>
<dbReference type="InterPro" id="IPR051796">
    <property type="entry name" value="ISF_SsuE-like"/>
</dbReference>
<dbReference type="SUPFAM" id="SSF52218">
    <property type="entry name" value="Flavoproteins"/>
    <property type="match status" value="1"/>
</dbReference>
<reference evidence="4 5" key="1">
    <citation type="submission" date="2019-02" db="EMBL/GenBank/DDBJ databases">
        <title>Complete Genome Sequence and Methylome Analysis of free living Spirochaetas.</title>
        <authorList>
            <person name="Fomenkov A."/>
            <person name="Dubinina G."/>
            <person name="Leshcheva N."/>
            <person name="Mikheeva N."/>
            <person name="Grabovich M."/>
            <person name="Vincze T."/>
            <person name="Roberts R.J."/>
        </authorList>
    </citation>
    <scope>NUCLEOTIDE SEQUENCE [LARGE SCALE GENOMIC DNA]</scope>
    <source>
        <strain evidence="4 5">K2</strain>
    </source>
</reference>
<keyword evidence="5" id="KW-1185">Reference proteome</keyword>
<keyword evidence="1" id="KW-0285">Flavoprotein</keyword>
<evidence type="ECO:0000259" key="3">
    <source>
        <dbReference type="Pfam" id="PF03358"/>
    </source>
</evidence>
<sequence length="213" mass="23154">MVLGISSSGRENGVTSQAVKKVLDSTGQEYEYISLSGKAIRGCTGCLGCARDNICKVKDDWNLIGQRMKDADAIVFGGTNYFNMLNALGQATLERTFSFRHMERFLLAGKLGVIVSCGYNPQDNPVKNTIKMFMESAKMSVIGSVEVGGYSQCYSCGPGIECAVGNIVKDHGFISEVLEEHLPKDFNQQEEANLEAYKAGKILGSILRARSQS</sequence>
<dbReference type="PANTHER" id="PTHR43278">
    <property type="entry name" value="NAD(P)H-DEPENDENT FMN-CONTAINING OXIDOREDUCTASE YWQN-RELATED"/>
    <property type="match status" value="1"/>
</dbReference>
<gene>
    <name evidence="4" type="ORF">EXM22_13385</name>
</gene>
<dbReference type="Pfam" id="PF03358">
    <property type="entry name" value="FMN_red"/>
    <property type="match status" value="1"/>
</dbReference>
<dbReference type="Proteomes" id="UP000324209">
    <property type="component" value="Chromosome"/>
</dbReference>
<dbReference type="EMBL" id="CP036150">
    <property type="protein sequence ID" value="QEN08936.1"/>
    <property type="molecule type" value="Genomic_DNA"/>
</dbReference>
<dbReference type="PANTHER" id="PTHR43278:SF1">
    <property type="entry name" value="IRON-SULFUR FLAVOPROTEIN MJ1083"/>
    <property type="match status" value="1"/>
</dbReference>
<dbReference type="InterPro" id="IPR029039">
    <property type="entry name" value="Flavoprotein-like_sf"/>
</dbReference>
<dbReference type="AlphaFoldDB" id="A0A5C1QQU1"/>
<dbReference type="Gene3D" id="3.40.50.360">
    <property type="match status" value="1"/>
</dbReference>
<dbReference type="GO" id="GO:0016491">
    <property type="term" value="F:oxidoreductase activity"/>
    <property type="evidence" value="ECO:0007669"/>
    <property type="project" value="InterPro"/>
</dbReference>
<protein>
    <submittedName>
        <fullName evidence="4">Flavodoxin family protein</fullName>
    </submittedName>
</protein>
<accession>A0A5C1QQU1</accession>
<evidence type="ECO:0000313" key="5">
    <source>
        <dbReference type="Proteomes" id="UP000324209"/>
    </source>
</evidence>
<dbReference type="RefSeq" id="WP_149487015.1">
    <property type="nucleotide sequence ID" value="NZ_CP036150.1"/>
</dbReference>
<organism evidence="4 5">
    <name type="scientific">Oceanispirochaeta crateris</name>
    <dbReference type="NCBI Taxonomy" id="2518645"/>
    <lineage>
        <taxon>Bacteria</taxon>
        <taxon>Pseudomonadati</taxon>
        <taxon>Spirochaetota</taxon>
        <taxon>Spirochaetia</taxon>
        <taxon>Spirochaetales</taxon>
        <taxon>Spirochaetaceae</taxon>
        <taxon>Oceanispirochaeta</taxon>
    </lineage>
</organism>
<proteinExistence type="predicted"/>
<evidence type="ECO:0000256" key="2">
    <source>
        <dbReference type="ARBA" id="ARBA00022643"/>
    </source>
</evidence>
<feature type="domain" description="NADPH-dependent FMN reductase-like" evidence="3">
    <location>
        <begin position="2"/>
        <end position="147"/>
    </location>
</feature>